<evidence type="ECO:0000313" key="1">
    <source>
        <dbReference type="EMBL" id="KAK0579689.1"/>
    </source>
</evidence>
<evidence type="ECO:0000313" key="2">
    <source>
        <dbReference type="Proteomes" id="UP001168877"/>
    </source>
</evidence>
<comment type="caution">
    <text evidence="1">The sequence shown here is derived from an EMBL/GenBank/DDBJ whole genome shotgun (WGS) entry which is preliminary data.</text>
</comment>
<proteinExistence type="predicted"/>
<sequence length="370" mass="39639">MARARSIGNEQPRYGDRVVDLYVERIEALQIIDGNELIPSQQPKSQVHSYGITDDDHNGALAAEEGDGLRCLVMGLMWMVFNHVGLMQRIVRRRFDRGRLLVLISHDRPCPRKIKVDYGEGSFSLKIIEDGMPVDLAWLENHLGLIKILQHANLKVVQTKGGAVSMDSKVSGNVASLADEGVSGDVSKSDQLIGVCPLQCYGKPKVIGKRAIKGKAFEFKGESNLLGSRSNNIGCLDRSVAEKSRCVGISEVEENDQVEEGEVSICMAGRKGGEANDTCGGAIIQGGEVLGSSGSIGGFVDPCVRRGGGANDKGEASMIGCLEKRDIVKPIVSKLDSKKSVSLGRSVFIDSNDVFKIGKGRVVKASGVGS</sequence>
<gene>
    <name evidence="1" type="ORF">LWI29_029826</name>
</gene>
<accession>A0AA39RX24</accession>
<organism evidence="1 2">
    <name type="scientific">Acer saccharum</name>
    <name type="common">Sugar maple</name>
    <dbReference type="NCBI Taxonomy" id="4024"/>
    <lineage>
        <taxon>Eukaryota</taxon>
        <taxon>Viridiplantae</taxon>
        <taxon>Streptophyta</taxon>
        <taxon>Embryophyta</taxon>
        <taxon>Tracheophyta</taxon>
        <taxon>Spermatophyta</taxon>
        <taxon>Magnoliopsida</taxon>
        <taxon>eudicotyledons</taxon>
        <taxon>Gunneridae</taxon>
        <taxon>Pentapetalae</taxon>
        <taxon>rosids</taxon>
        <taxon>malvids</taxon>
        <taxon>Sapindales</taxon>
        <taxon>Sapindaceae</taxon>
        <taxon>Hippocastanoideae</taxon>
        <taxon>Acereae</taxon>
        <taxon>Acer</taxon>
    </lineage>
</organism>
<dbReference type="AlphaFoldDB" id="A0AA39RX24"/>
<dbReference type="Proteomes" id="UP001168877">
    <property type="component" value="Unassembled WGS sequence"/>
</dbReference>
<keyword evidence="2" id="KW-1185">Reference proteome</keyword>
<dbReference type="EMBL" id="JAUESC010000385">
    <property type="protein sequence ID" value="KAK0579689.1"/>
    <property type="molecule type" value="Genomic_DNA"/>
</dbReference>
<name>A0AA39RX24_ACESA</name>
<protein>
    <submittedName>
        <fullName evidence="1">Uncharacterized protein</fullName>
    </submittedName>
</protein>
<reference evidence="1" key="1">
    <citation type="journal article" date="2022" name="Plant J.">
        <title>Strategies of tolerance reflected in two North American maple genomes.</title>
        <authorList>
            <person name="McEvoy S.L."/>
            <person name="Sezen U.U."/>
            <person name="Trouern-Trend A."/>
            <person name="McMahon S.M."/>
            <person name="Schaberg P.G."/>
            <person name="Yang J."/>
            <person name="Wegrzyn J.L."/>
            <person name="Swenson N.G."/>
        </authorList>
    </citation>
    <scope>NUCLEOTIDE SEQUENCE</scope>
    <source>
        <strain evidence="1">NS2018</strain>
    </source>
</reference>
<reference evidence="1" key="2">
    <citation type="submission" date="2023-06" db="EMBL/GenBank/DDBJ databases">
        <authorList>
            <person name="Swenson N.G."/>
            <person name="Wegrzyn J.L."/>
            <person name="Mcevoy S.L."/>
        </authorList>
    </citation>
    <scope>NUCLEOTIDE SEQUENCE</scope>
    <source>
        <strain evidence="1">NS2018</strain>
        <tissue evidence="1">Leaf</tissue>
    </source>
</reference>